<keyword evidence="6" id="KW-1133">Transmembrane helix</keyword>
<comment type="similarity">
    <text evidence="1">Belongs to the ABC transporter superfamily. ABCD family. Peroxisomal fatty acyl CoA transporter (TC 3.A.1.203) subfamily.</text>
</comment>
<dbReference type="PROSITE" id="PS50893">
    <property type="entry name" value="ABC_TRANSPORTER_2"/>
    <property type="match status" value="1"/>
</dbReference>
<proteinExistence type="inferred from homology"/>
<keyword evidence="7" id="KW-0472">Membrane</keyword>
<dbReference type="AlphaFoldDB" id="A0A2P6TT14"/>
<dbReference type="Pfam" id="PF06472">
    <property type="entry name" value="ABC_membrane_2"/>
    <property type="match status" value="1"/>
</dbReference>
<dbReference type="InterPro" id="IPR003593">
    <property type="entry name" value="AAA+_ATPase"/>
</dbReference>
<evidence type="ECO:0000256" key="2">
    <source>
        <dbReference type="ARBA" id="ARBA00022448"/>
    </source>
</evidence>
<dbReference type="OrthoDB" id="422637at2759"/>
<dbReference type="Pfam" id="PF00005">
    <property type="entry name" value="ABC_tran"/>
    <property type="match status" value="1"/>
</dbReference>
<evidence type="ECO:0000259" key="8">
    <source>
        <dbReference type="PROSITE" id="PS50893"/>
    </source>
</evidence>
<keyword evidence="5" id="KW-0067">ATP-binding</keyword>
<dbReference type="PANTHER" id="PTHR11384">
    <property type="entry name" value="ATP-BINDING CASSETTE, SUB-FAMILY D MEMBER"/>
    <property type="match status" value="1"/>
</dbReference>
<evidence type="ECO:0000256" key="7">
    <source>
        <dbReference type="ARBA" id="ARBA00023136"/>
    </source>
</evidence>
<dbReference type="EMBL" id="LHPG02000007">
    <property type="protein sequence ID" value="PRW57208.1"/>
    <property type="molecule type" value="Genomic_DNA"/>
</dbReference>
<keyword evidence="4" id="KW-0547">Nucleotide-binding</keyword>
<keyword evidence="10" id="KW-1185">Reference proteome</keyword>
<accession>A0A2P6TT14</accession>
<dbReference type="PANTHER" id="PTHR11384:SF67">
    <property type="entry name" value="ATP-BINDING CASSETTE SUB-FAMILY D MEMBER 1"/>
    <property type="match status" value="1"/>
</dbReference>
<dbReference type="PROSITE" id="PS00211">
    <property type="entry name" value="ABC_TRANSPORTER_1"/>
    <property type="match status" value="1"/>
</dbReference>
<dbReference type="InterPro" id="IPR011527">
    <property type="entry name" value="ABC1_TM_dom"/>
</dbReference>
<reference evidence="9 10" key="1">
    <citation type="journal article" date="2018" name="Plant J.">
        <title>Genome sequences of Chlorella sorokiniana UTEX 1602 and Micractinium conductrix SAG 241.80: implications to maltose excretion by a green alga.</title>
        <authorList>
            <person name="Arriola M.B."/>
            <person name="Velmurugan N."/>
            <person name="Zhang Y."/>
            <person name="Plunkett M.H."/>
            <person name="Hondzo H."/>
            <person name="Barney B.M."/>
        </authorList>
    </citation>
    <scope>NUCLEOTIDE SEQUENCE [LARGE SCALE GENOMIC DNA]</scope>
    <source>
        <strain evidence="10">UTEX 1602</strain>
    </source>
</reference>
<dbReference type="InterPro" id="IPR027417">
    <property type="entry name" value="P-loop_NTPase"/>
</dbReference>
<dbReference type="GO" id="GO:0140359">
    <property type="term" value="F:ABC-type transporter activity"/>
    <property type="evidence" value="ECO:0007669"/>
    <property type="project" value="InterPro"/>
</dbReference>
<evidence type="ECO:0000256" key="5">
    <source>
        <dbReference type="ARBA" id="ARBA00022840"/>
    </source>
</evidence>
<dbReference type="InterPro" id="IPR050835">
    <property type="entry name" value="ABC_transporter_sub-D"/>
</dbReference>
<dbReference type="InterPro" id="IPR003439">
    <property type="entry name" value="ABC_transporter-like_ATP-bd"/>
</dbReference>
<dbReference type="GO" id="GO:0007031">
    <property type="term" value="P:peroxisome organization"/>
    <property type="evidence" value="ECO:0007669"/>
    <property type="project" value="TreeGrafter"/>
</dbReference>
<comment type="caution">
    <text evidence="9">The sequence shown here is derived from an EMBL/GenBank/DDBJ whole genome shotgun (WGS) entry which is preliminary data.</text>
</comment>
<dbReference type="Proteomes" id="UP000239899">
    <property type="component" value="Unassembled WGS sequence"/>
</dbReference>
<dbReference type="GO" id="GO:0005324">
    <property type="term" value="F:long-chain fatty acid transmembrane transporter activity"/>
    <property type="evidence" value="ECO:0007669"/>
    <property type="project" value="TreeGrafter"/>
</dbReference>
<keyword evidence="2" id="KW-0813">Transport</keyword>
<dbReference type="SMART" id="SM00382">
    <property type="entry name" value="AAA"/>
    <property type="match status" value="1"/>
</dbReference>
<keyword evidence="3" id="KW-0812">Transmembrane</keyword>
<sequence length="712" mass="78481">MGPARGSAPLDMLLDLTPAQKRVVAALVLGSGAAAGKLLQSACRAARREQQVICGGLEPKGGRAHMQQRKVAVDALFARRLGAILKICVPGPLSAEAGLIYAQGALLVARSLLTDYLSLIEGRAGRWIIQQDFNRLMRVMAVFVGVSIPSALVNSGLKYMQKRIKLAFMRRLTHHLHAAYTSHHAYYSASTLGGLTHADQRITEDVERFAHTVSELYSYTFKPLLDVVLFTRSLSRVMGYKRQFALYGYYMLCAQVLRSTSPPLASMTAQETALAGAFRAAHQRLVASAEEVAFNDPPAGVSEQMILNQHLYRLLRHSRLSAFQTFVQQSLDGFLVKYGATAIALLIYALPLYWRSGGPLTQGNQGDITADYISSMRLLSNTSKGIGDLVLVYKRVTGLAGHTSRVSELLERIRGLSSADEEKTVRQLYMRNISSSGLLLPASSPGGTLEPLPDPRRLEGEVVRFHRVYLSSPDGVMLVREMSFDVQPGRSVLIMGPNGSGKSSLLRVAAGLWPLQAGEVTLPPKGELFYLSQRPYLVAGTLRDQLLYPEPPRAVWATASAATRARVEPWMKSLRIGEEELEERLSQCLECVELDYLLIRGRGWDQVQNWNETLSGGEKQRLAMARLLFHAPRYAILDECTSAVSADGEQKLYSECVRAGITMLSIGHRPALRQFHSTIVEFEGVDARYSIKELRPSDRQGLNELDGQPDGL</sequence>
<dbReference type="GO" id="GO:0015910">
    <property type="term" value="P:long-chain fatty acid import into peroxisome"/>
    <property type="evidence" value="ECO:0007669"/>
    <property type="project" value="TreeGrafter"/>
</dbReference>
<protein>
    <submittedName>
        <fullName evidence="9">ABC transporter D family</fullName>
    </submittedName>
</protein>
<dbReference type="CDD" id="cd03223">
    <property type="entry name" value="ABCD_peroxisomal_ALDP"/>
    <property type="match status" value="1"/>
</dbReference>
<dbReference type="GO" id="GO:0005778">
    <property type="term" value="C:peroxisomal membrane"/>
    <property type="evidence" value="ECO:0007669"/>
    <property type="project" value="TreeGrafter"/>
</dbReference>
<evidence type="ECO:0000256" key="4">
    <source>
        <dbReference type="ARBA" id="ARBA00022741"/>
    </source>
</evidence>
<gene>
    <name evidence="9" type="ORF">C2E21_3945</name>
</gene>
<dbReference type="GO" id="GO:0005524">
    <property type="term" value="F:ATP binding"/>
    <property type="evidence" value="ECO:0007669"/>
    <property type="project" value="UniProtKB-KW"/>
</dbReference>
<evidence type="ECO:0000256" key="6">
    <source>
        <dbReference type="ARBA" id="ARBA00022989"/>
    </source>
</evidence>
<dbReference type="Gene3D" id="3.40.50.300">
    <property type="entry name" value="P-loop containing nucleotide triphosphate hydrolases"/>
    <property type="match status" value="1"/>
</dbReference>
<feature type="domain" description="ABC transporter" evidence="8">
    <location>
        <begin position="463"/>
        <end position="709"/>
    </location>
</feature>
<dbReference type="GO" id="GO:0042760">
    <property type="term" value="P:very long-chain fatty acid catabolic process"/>
    <property type="evidence" value="ECO:0007669"/>
    <property type="project" value="TreeGrafter"/>
</dbReference>
<evidence type="ECO:0000256" key="1">
    <source>
        <dbReference type="ARBA" id="ARBA00008575"/>
    </source>
</evidence>
<evidence type="ECO:0000313" key="10">
    <source>
        <dbReference type="Proteomes" id="UP000239899"/>
    </source>
</evidence>
<dbReference type="InterPro" id="IPR017871">
    <property type="entry name" value="ABC_transporter-like_CS"/>
</dbReference>
<evidence type="ECO:0000256" key="3">
    <source>
        <dbReference type="ARBA" id="ARBA00022692"/>
    </source>
</evidence>
<dbReference type="GO" id="GO:0006635">
    <property type="term" value="P:fatty acid beta-oxidation"/>
    <property type="evidence" value="ECO:0007669"/>
    <property type="project" value="TreeGrafter"/>
</dbReference>
<dbReference type="GO" id="GO:0016887">
    <property type="term" value="F:ATP hydrolysis activity"/>
    <property type="evidence" value="ECO:0007669"/>
    <property type="project" value="InterPro"/>
</dbReference>
<evidence type="ECO:0000313" key="9">
    <source>
        <dbReference type="EMBL" id="PRW57208.1"/>
    </source>
</evidence>
<dbReference type="STRING" id="3076.A0A2P6TT14"/>
<name>A0A2P6TT14_CHLSO</name>
<organism evidence="9 10">
    <name type="scientific">Chlorella sorokiniana</name>
    <name type="common">Freshwater green alga</name>
    <dbReference type="NCBI Taxonomy" id="3076"/>
    <lineage>
        <taxon>Eukaryota</taxon>
        <taxon>Viridiplantae</taxon>
        <taxon>Chlorophyta</taxon>
        <taxon>core chlorophytes</taxon>
        <taxon>Trebouxiophyceae</taxon>
        <taxon>Chlorellales</taxon>
        <taxon>Chlorellaceae</taxon>
        <taxon>Chlorella clade</taxon>
        <taxon>Chlorella</taxon>
    </lineage>
</organism>
<dbReference type="SUPFAM" id="SSF52540">
    <property type="entry name" value="P-loop containing nucleoside triphosphate hydrolases"/>
    <property type="match status" value="1"/>
</dbReference>